<keyword evidence="4" id="KW-1185">Reference proteome</keyword>
<evidence type="ECO:0000313" key="4">
    <source>
        <dbReference type="Proteomes" id="UP000229730"/>
    </source>
</evidence>
<dbReference type="EMBL" id="PDEM01000009">
    <property type="protein sequence ID" value="PHZ86226.1"/>
    <property type="molecule type" value="Genomic_DNA"/>
</dbReference>
<dbReference type="InParanoid" id="A0A2G4YXR7"/>
<reference evidence="3 4" key="1">
    <citation type="submission" date="2017-10" db="EMBL/GenBank/DDBJ databases">
        <title>Frigbacter circumglobatus gen. nov. sp. nov., isolated from sediment cultured in situ.</title>
        <authorList>
            <person name="Zhao Z."/>
        </authorList>
    </citation>
    <scope>NUCLEOTIDE SEQUENCE [LARGE SCALE GENOMIC DNA]</scope>
    <source>
        <strain evidence="3 4">ZYL</strain>
    </source>
</reference>
<dbReference type="Gene3D" id="3.40.50.410">
    <property type="entry name" value="von Willebrand factor, type A domain"/>
    <property type="match status" value="2"/>
</dbReference>
<dbReference type="Pfam" id="PF13400">
    <property type="entry name" value="Tad"/>
    <property type="match status" value="1"/>
</dbReference>
<name>A0A2G4YXR7_9PROT</name>
<evidence type="ECO:0000259" key="2">
    <source>
        <dbReference type="PROSITE" id="PS50234"/>
    </source>
</evidence>
<organism evidence="3 4">
    <name type="scientific">Paremcibacter congregatus</name>
    <dbReference type="NCBI Taxonomy" id="2043170"/>
    <lineage>
        <taxon>Bacteria</taxon>
        <taxon>Pseudomonadati</taxon>
        <taxon>Pseudomonadota</taxon>
        <taxon>Alphaproteobacteria</taxon>
        <taxon>Emcibacterales</taxon>
        <taxon>Emcibacteraceae</taxon>
        <taxon>Paremcibacter</taxon>
    </lineage>
</organism>
<keyword evidence="1" id="KW-0812">Transmembrane</keyword>
<comment type="caution">
    <text evidence="3">The sequence shown here is derived from an EMBL/GenBank/DDBJ whole genome shotgun (WGS) entry which is preliminary data.</text>
</comment>
<dbReference type="PROSITE" id="PS50234">
    <property type="entry name" value="VWFA"/>
    <property type="match status" value="1"/>
</dbReference>
<evidence type="ECO:0000256" key="1">
    <source>
        <dbReference type="SAM" id="Phobius"/>
    </source>
</evidence>
<accession>A0A2G4YXR7</accession>
<feature type="domain" description="VWFA" evidence="2">
    <location>
        <begin position="395"/>
        <end position="555"/>
    </location>
</feature>
<dbReference type="SUPFAM" id="SSF53300">
    <property type="entry name" value="vWA-like"/>
    <property type="match status" value="1"/>
</dbReference>
<gene>
    <name evidence="3" type="ORF">CRD36_06055</name>
</gene>
<evidence type="ECO:0000313" key="3">
    <source>
        <dbReference type="EMBL" id="PHZ86226.1"/>
    </source>
</evidence>
<dbReference type="Proteomes" id="UP000229730">
    <property type="component" value="Unassembled WGS sequence"/>
</dbReference>
<keyword evidence="1" id="KW-0472">Membrane</keyword>
<dbReference type="InterPro" id="IPR036465">
    <property type="entry name" value="vWFA_dom_sf"/>
</dbReference>
<feature type="transmembrane region" description="Helical" evidence="1">
    <location>
        <begin position="33"/>
        <end position="53"/>
    </location>
</feature>
<protein>
    <recommendedName>
        <fullName evidence="2">VWFA domain-containing protein</fullName>
    </recommendedName>
</protein>
<proteinExistence type="predicted"/>
<dbReference type="OrthoDB" id="7522752at2"/>
<dbReference type="InterPro" id="IPR002035">
    <property type="entry name" value="VWF_A"/>
</dbReference>
<dbReference type="AlphaFoldDB" id="A0A2G4YXR7"/>
<sequence length="566" mass="62725">MKMRLNLNLNLKLNQKMHRFGEFTQKLIRDAKGMSAVLVTMSLIPTILVIGIATDVSRAYIVKTRLRAALDAAALAGGKSFFDNDREAQIKKYFDANFPAGFYGSSVSGPYELDEVGARLPSGHVYSENDSALRLTADVTVPTVFMSIVDYDYMEVGGDSEVMRETSLLDVVMAIDMSGSMLNSAGMGGGLSRLDTAKEAAKDLVKILFGNDEENALLNVGLVPWAGKVNVTKNGTKYGKDAFGNTIPQSQRYTTKTVPGSPANPYKEEFYRFDKNGNGNKWDEEDLVLKNWTPKINKVYYAHNAPSIPLLAEPEEGWKGCVYARFARTRAYERSRSYRDSTAESQAGDIHDGPFKIATGPAWVGWYPMGSEGEKSSCDLKKLNKMSHACTPCPEFGITPMQHKKSDLLSAITELDISSGNSYTNIPQGLAWAWRAISPGKPFDEATVVADPNYVKHKAIILLTDGENTMRSGDAYNYGFHTKNKRDQRLKDLADRIKNLDDADPENDDQVLIYTIQFANNSTELVDLLKYVATDKDHYFYAPDSGTLKAAFKKIAKDLSKLRLSK</sequence>
<keyword evidence="1" id="KW-1133">Transmembrane helix</keyword>
<dbReference type="InterPro" id="IPR028087">
    <property type="entry name" value="Tad_N"/>
</dbReference>